<reference evidence="2 3" key="1">
    <citation type="submission" date="2024-11" db="EMBL/GenBank/DDBJ databases">
        <title>Adaptive evolution of stress response genes in parasites aligns with host niche diversity.</title>
        <authorList>
            <person name="Hahn C."/>
            <person name="Resl P."/>
        </authorList>
    </citation>
    <scope>NUCLEOTIDE SEQUENCE [LARGE SCALE GENOMIC DNA]</scope>
    <source>
        <strain evidence="2">EGGRZ-B1_66</strain>
        <tissue evidence="2">Body</tissue>
    </source>
</reference>
<keyword evidence="3" id="KW-1185">Reference proteome</keyword>
<dbReference type="AlphaFoldDB" id="A0ABD2Q1G5"/>
<evidence type="ECO:0000313" key="2">
    <source>
        <dbReference type="EMBL" id="KAL3313475.1"/>
    </source>
</evidence>
<gene>
    <name evidence="2" type="ORF">Ciccas_007919</name>
</gene>
<protein>
    <submittedName>
        <fullName evidence="2">Uncharacterized protein</fullName>
    </submittedName>
</protein>
<feature type="region of interest" description="Disordered" evidence="1">
    <location>
        <begin position="98"/>
        <end position="131"/>
    </location>
</feature>
<evidence type="ECO:0000256" key="1">
    <source>
        <dbReference type="SAM" id="MobiDB-lite"/>
    </source>
</evidence>
<organism evidence="2 3">
    <name type="scientific">Cichlidogyrus casuarinus</name>
    <dbReference type="NCBI Taxonomy" id="1844966"/>
    <lineage>
        <taxon>Eukaryota</taxon>
        <taxon>Metazoa</taxon>
        <taxon>Spiralia</taxon>
        <taxon>Lophotrochozoa</taxon>
        <taxon>Platyhelminthes</taxon>
        <taxon>Monogenea</taxon>
        <taxon>Monopisthocotylea</taxon>
        <taxon>Dactylogyridea</taxon>
        <taxon>Ancyrocephalidae</taxon>
        <taxon>Cichlidogyrus</taxon>
    </lineage>
</organism>
<evidence type="ECO:0000313" key="3">
    <source>
        <dbReference type="Proteomes" id="UP001626550"/>
    </source>
</evidence>
<dbReference type="Proteomes" id="UP001626550">
    <property type="component" value="Unassembled WGS sequence"/>
</dbReference>
<name>A0ABD2Q1G5_9PLAT</name>
<sequence length="131" mass="14488">MSGEYKIFQCPYCSADCTPSSTVISSEVFCSETCFSSWRRVQFKLRKLNQLPLASDGNSTSTSIGKPLGPEAKITVPKKRAKRVLVVPELLGLMARNGLYPQGDQQSTTTQTELAEEALDLSTKKSHKREK</sequence>
<proteinExistence type="predicted"/>
<dbReference type="EMBL" id="JBJKFK010001294">
    <property type="protein sequence ID" value="KAL3313475.1"/>
    <property type="molecule type" value="Genomic_DNA"/>
</dbReference>
<comment type="caution">
    <text evidence="2">The sequence shown here is derived from an EMBL/GenBank/DDBJ whole genome shotgun (WGS) entry which is preliminary data.</text>
</comment>
<accession>A0ABD2Q1G5</accession>